<evidence type="ECO:0000256" key="1">
    <source>
        <dbReference type="ARBA" id="ARBA00022771"/>
    </source>
</evidence>
<keyword evidence="1" id="KW-0479">Metal-binding</keyword>
<comment type="caution">
    <text evidence="5">The sequence shown here is derived from an EMBL/GenBank/DDBJ whole genome shotgun (WGS) entry which is preliminary data.</text>
</comment>
<evidence type="ECO:0000313" key="6">
    <source>
        <dbReference type="Proteomes" id="UP000652761"/>
    </source>
</evidence>
<organism evidence="5 6">
    <name type="scientific">Colocasia esculenta</name>
    <name type="common">Wild taro</name>
    <name type="synonym">Arum esculentum</name>
    <dbReference type="NCBI Taxonomy" id="4460"/>
    <lineage>
        <taxon>Eukaryota</taxon>
        <taxon>Viridiplantae</taxon>
        <taxon>Streptophyta</taxon>
        <taxon>Embryophyta</taxon>
        <taxon>Tracheophyta</taxon>
        <taxon>Spermatophyta</taxon>
        <taxon>Magnoliopsida</taxon>
        <taxon>Liliopsida</taxon>
        <taxon>Araceae</taxon>
        <taxon>Aroideae</taxon>
        <taxon>Colocasieae</taxon>
        <taxon>Colocasia</taxon>
    </lineage>
</organism>
<dbReference type="AlphaFoldDB" id="A0A843VIC1"/>
<dbReference type="Proteomes" id="UP000652761">
    <property type="component" value="Unassembled WGS sequence"/>
</dbReference>
<feature type="domain" description="PHD-type zinc finger plants" evidence="4">
    <location>
        <begin position="132"/>
        <end position="176"/>
    </location>
</feature>
<dbReference type="InterPro" id="IPR011011">
    <property type="entry name" value="Znf_FYVE_PHD"/>
</dbReference>
<feature type="compositionally biased region" description="Basic and acidic residues" evidence="3">
    <location>
        <begin position="218"/>
        <end position="234"/>
    </location>
</feature>
<dbReference type="Pfam" id="PF25054">
    <property type="entry name" value="PHD_pln"/>
    <property type="match status" value="1"/>
</dbReference>
<dbReference type="PANTHER" id="PTHR33779:SF11">
    <property type="entry name" value="OS04G0551600 PROTEIN"/>
    <property type="match status" value="1"/>
</dbReference>
<protein>
    <recommendedName>
        <fullName evidence="4">PHD-type zinc finger plants domain-containing protein</fullName>
    </recommendedName>
</protein>
<evidence type="ECO:0000313" key="5">
    <source>
        <dbReference type="EMBL" id="MQL95685.1"/>
    </source>
</evidence>
<feature type="region of interest" description="Disordered" evidence="3">
    <location>
        <begin position="187"/>
        <end position="266"/>
    </location>
</feature>
<sequence>MYGEERNSDLRFYVASGARRRPSTCQRRREEVAAVCCLRSTANTEPVCLVKVMSGAGIGHIRRWNVDRTLGIRRVEDDAPGCGTLGSRRSVRNDSSDLRSGEEDEVRAQLASFPYLQALLRRAMVDINTVCCMCGDIGFPDKLFRCTRCFSRFQHSYCSNYYEADASGAAGFCDWCRSEDRKASFRKQQGGAHAKRSPAGKDQGAGPAASIHPGEYPAGERAKQGEGGGDREDGAGGGRGSKSASGGGTSSRPSGRRYKLLKDVLC</sequence>
<dbReference type="InterPro" id="IPR056874">
    <property type="entry name" value="PHD_dom_pln"/>
</dbReference>
<dbReference type="SUPFAM" id="SSF57903">
    <property type="entry name" value="FYVE/PHD zinc finger"/>
    <property type="match status" value="1"/>
</dbReference>
<accession>A0A843VIC1</accession>
<keyword evidence="1" id="KW-0863">Zinc-finger</keyword>
<dbReference type="PANTHER" id="PTHR33779">
    <property type="entry name" value="EXPRESSED PROTEIN"/>
    <property type="match status" value="1"/>
</dbReference>
<name>A0A843VIC1_COLES</name>
<keyword evidence="6" id="KW-1185">Reference proteome</keyword>
<dbReference type="GO" id="GO:0008270">
    <property type="term" value="F:zinc ion binding"/>
    <property type="evidence" value="ECO:0007669"/>
    <property type="project" value="UniProtKB-KW"/>
</dbReference>
<evidence type="ECO:0000259" key="4">
    <source>
        <dbReference type="Pfam" id="PF25054"/>
    </source>
</evidence>
<evidence type="ECO:0000256" key="3">
    <source>
        <dbReference type="SAM" id="MobiDB-lite"/>
    </source>
</evidence>
<dbReference type="EMBL" id="NMUH01001820">
    <property type="protein sequence ID" value="MQL95685.1"/>
    <property type="molecule type" value="Genomic_DNA"/>
</dbReference>
<reference evidence="5" key="1">
    <citation type="submission" date="2017-07" db="EMBL/GenBank/DDBJ databases">
        <title>Taro Niue Genome Assembly and Annotation.</title>
        <authorList>
            <person name="Atibalentja N."/>
            <person name="Keating K."/>
            <person name="Fields C.J."/>
        </authorList>
    </citation>
    <scope>NUCLEOTIDE SEQUENCE</scope>
    <source>
        <strain evidence="5">Niue_2</strain>
        <tissue evidence="5">Leaf</tissue>
    </source>
</reference>
<proteinExistence type="predicted"/>
<evidence type="ECO:0000256" key="2">
    <source>
        <dbReference type="ARBA" id="ARBA00022833"/>
    </source>
</evidence>
<dbReference type="OrthoDB" id="1935489at2759"/>
<feature type="compositionally biased region" description="Gly residues" evidence="3">
    <location>
        <begin position="235"/>
        <end position="249"/>
    </location>
</feature>
<gene>
    <name evidence="5" type="ORF">Taro_028355</name>
</gene>
<keyword evidence="2" id="KW-0862">Zinc</keyword>